<dbReference type="EMBL" id="JAACJM010000049">
    <property type="protein sequence ID" value="KAF5358583.1"/>
    <property type="molecule type" value="Genomic_DNA"/>
</dbReference>
<reference evidence="3 4" key="1">
    <citation type="journal article" date="2020" name="ISME J.">
        <title>Uncovering the hidden diversity of litter-decomposition mechanisms in mushroom-forming fungi.</title>
        <authorList>
            <person name="Floudas D."/>
            <person name="Bentzer J."/>
            <person name="Ahren D."/>
            <person name="Johansson T."/>
            <person name="Persson P."/>
            <person name="Tunlid A."/>
        </authorList>
    </citation>
    <scope>NUCLEOTIDE SEQUENCE [LARGE SCALE GENOMIC DNA]</scope>
    <source>
        <strain evidence="3 4">CBS 291.85</strain>
    </source>
</reference>
<evidence type="ECO:0000256" key="1">
    <source>
        <dbReference type="SAM" id="MobiDB-lite"/>
    </source>
</evidence>
<dbReference type="AlphaFoldDB" id="A0A8H5LIS1"/>
<keyword evidence="4" id="KW-1185">Reference proteome</keyword>
<evidence type="ECO:0000256" key="2">
    <source>
        <dbReference type="SAM" id="SignalP"/>
    </source>
</evidence>
<feature type="chain" id="PRO_5034704866" evidence="2">
    <location>
        <begin position="22"/>
        <end position="207"/>
    </location>
</feature>
<gene>
    <name evidence="3" type="ORF">D9758_007719</name>
</gene>
<dbReference type="Proteomes" id="UP000559256">
    <property type="component" value="Unassembled WGS sequence"/>
</dbReference>
<feature type="compositionally biased region" description="Low complexity" evidence="1">
    <location>
        <begin position="158"/>
        <end position="178"/>
    </location>
</feature>
<evidence type="ECO:0000313" key="4">
    <source>
        <dbReference type="Proteomes" id="UP000559256"/>
    </source>
</evidence>
<evidence type="ECO:0000313" key="3">
    <source>
        <dbReference type="EMBL" id="KAF5358583.1"/>
    </source>
</evidence>
<organism evidence="3 4">
    <name type="scientific">Tetrapyrgos nigripes</name>
    <dbReference type="NCBI Taxonomy" id="182062"/>
    <lineage>
        <taxon>Eukaryota</taxon>
        <taxon>Fungi</taxon>
        <taxon>Dikarya</taxon>
        <taxon>Basidiomycota</taxon>
        <taxon>Agaricomycotina</taxon>
        <taxon>Agaricomycetes</taxon>
        <taxon>Agaricomycetidae</taxon>
        <taxon>Agaricales</taxon>
        <taxon>Marasmiineae</taxon>
        <taxon>Marasmiaceae</taxon>
        <taxon>Tetrapyrgos</taxon>
    </lineage>
</organism>
<name>A0A8H5LIS1_9AGAR</name>
<accession>A0A8H5LIS1</accession>
<comment type="caution">
    <text evidence="3">The sequence shown here is derived from an EMBL/GenBank/DDBJ whole genome shotgun (WGS) entry which is preliminary data.</text>
</comment>
<protein>
    <submittedName>
        <fullName evidence="3">Uncharacterized protein</fullName>
    </submittedName>
</protein>
<dbReference type="OrthoDB" id="10642459at2759"/>
<feature type="region of interest" description="Disordered" evidence="1">
    <location>
        <begin position="154"/>
        <end position="178"/>
    </location>
</feature>
<feature type="signal peptide" evidence="2">
    <location>
        <begin position="1"/>
        <end position="21"/>
    </location>
</feature>
<keyword evidence="2" id="KW-0732">Signal</keyword>
<sequence length="207" mass="20388">MFAKALAVAPLAALIVSSANAGPVEKRQDGSDFSIPGSGLPTDINDLTSLIGGTSGLDQLTSLFGSAIPTDPAQLTSLLGSVTGDIGSALPTGLPDIGDLTSLLPSGVDIGALTSLIPSGVSIPTDAAQLSSLLGGNSITDAAQLTSLLGATATQPAGSQNTGSSGNTNSNNDNSSGGDWVTETALLARVPLTCSSPLLVELSWELS</sequence>
<proteinExistence type="predicted"/>